<evidence type="ECO:0000313" key="9">
    <source>
        <dbReference type="Proteomes" id="UP000042958"/>
    </source>
</evidence>
<feature type="region of interest" description="Disordered" evidence="6">
    <location>
        <begin position="56"/>
        <end position="79"/>
    </location>
</feature>
<dbReference type="InterPro" id="IPR007219">
    <property type="entry name" value="XnlR_reg_dom"/>
</dbReference>
<evidence type="ECO:0000256" key="3">
    <source>
        <dbReference type="ARBA" id="ARBA00023125"/>
    </source>
</evidence>
<dbReference type="SMART" id="SM00066">
    <property type="entry name" value="GAL4"/>
    <property type="match status" value="1"/>
</dbReference>
<dbReference type="Proteomes" id="UP000042958">
    <property type="component" value="Unassembled WGS sequence"/>
</dbReference>
<evidence type="ECO:0000256" key="4">
    <source>
        <dbReference type="ARBA" id="ARBA00023163"/>
    </source>
</evidence>
<keyword evidence="3" id="KW-0238">DNA-binding</keyword>
<dbReference type="Gene3D" id="4.10.240.10">
    <property type="entry name" value="Zn(2)-C6 fungal-type DNA-binding domain"/>
    <property type="match status" value="1"/>
</dbReference>
<keyword evidence="9" id="KW-1185">Reference proteome</keyword>
<dbReference type="PANTHER" id="PTHR47424:SF15">
    <property type="entry name" value="ZN(II)2CYS6 TRANSCRIPTION FACTOR (EUROFUNG)"/>
    <property type="match status" value="1"/>
</dbReference>
<dbReference type="PROSITE" id="PS00463">
    <property type="entry name" value="ZN2_CY6_FUNGAL_1"/>
    <property type="match status" value="1"/>
</dbReference>
<evidence type="ECO:0000256" key="1">
    <source>
        <dbReference type="ARBA" id="ARBA00022723"/>
    </source>
</evidence>
<dbReference type="Pfam" id="PF04082">
    <property type="entry name" value="Fungal_trans"/>
    <property type="match status" value="1"/>
</dbReference>
<dbReference type="GO" id="GO:0000981">
    <property type="term" value="F:DNA-binding transcription factor activity, RNA polymerase II-specific"/>
    <property type="evidence" value="ECO:0007669"/>
    <property type="project" value="InterPro"/>
</dbReference>
<dbReference type="GO" id="GO:0008270">
    <property type="term" value="F:zinc ion binding"/>
    <property type="evidence" value="ECO:0007669"/>
    <property type="project" value="InterPro"/>
</dbReference>
<evidence type="ECO:0000313" key="8">
    <source>
        <dbReference type="EMBL" id="CEJ61674.1"/>
    </source>
</evidence>
<evidence type="ECO:0000259" key="7">
    <source>
        <dbReference type="PROSITE" id="PS50048"/>
    </source>
</evidence>
<evidence type="ECO:0000256" key="2">
    <source>
        <dbReference type="ARBA" id="ARBA00023015"/>
    </source>
</evidence>
<dbReference type="CDD" id="cd12148">
    <property type="entry name" value="fungal_TF_MHR"/>
    <property type="match status" value="1"/>
</dbReference>
<keyword evidence="2" id="KW-0805">Transcription regulation</keyword>
<dbReference type="SMART" id="SM00906">
    <property type="entry name" value="Fungal_trans"/>
    <property type="match status" value="1"/>
</dbReference>
<dbReference type="AlphaFoldDB" id="A0A0F7TYB7"/>
<dbReference type="GO" id="GO:0006351">
    <property type="term" value="P:DNA-templated transcription"/>
    <property type="evidence" value="ECO:0007669"/>
    <property type="project" value="InterPro"/>
</dbReference>
<feature type="domain" description="Zn(2)-C6 fungal-type" evidence="7">
    <location>
        <begin position="17"/>
        <end position="46"/>
    </location>
</feature>
<dbReference type="SUPFAM" id="SSF57701">
    <property type="entry name" value="Zn2/Cys6 DNA-binding domain"/>
    <property type="match status" value="1"/>
</dbReference>
<organism evidence="8 9">
    <name type="scientific">Penicillium brasilianum</name>
    <dbReference type="NCBI Taxonomy" id="104259"/>
    <lineage>
        <taxon>Eukaryota</taxon>
        <taxon>Fungi</taxon>
        <taxon>Dikarya</taxon>
        <taxon>Ascomycota</taxon>
        <taxon>Pezizomycotina</taxon>
        <taxon>Eurotiomycetes</taxon>
        <taxon>Eurotiomycetidae</taxon>
        <taxon>Eurotiales</taxon>
        <taxon>Aspergillaceae</taxon>
        <taxon>Penicillium</taxon>
    </lineage>
</organism>
<evidence type="ECO:0000256" key="6">
    <source>
        <dbReference type="SAM" id="MobiDB-lite"/>
    </source>
</evidence>
<dbReference type="PANTHER" id="PTHR47424">
    <property type="entry name" value="REGULATORY PROTEIN GAL4"/>
    <property type="match status" value="1"/>
</dbReference>
<evidence type="ECO:0000256" key="5">
    <source>
        <dbReference type="ARBA" id="ARBA00023242"/>
    </source>
</evidence>
<sequence>MADTVKPLTAGWRIPKACQECRKRKIRCNGLTPCKTCQQRKTPCVYRDIIRQRRKKNEYPPADIEGKRPRQASLPVTQSFKSGGPSTMLEFPNSVSATHMASASCQMQLYYGPTSHFSLMQHIYRDLASNPTIYPAPSGEVEEAGAGLDLFSFRRIFFGTPDTHDIGKSAAIGDIPMMFLPYELAKLFLSRFLTHLYHMMPHRPKSYYEQCLEKLYNPSPSIHPDTLTQAIVLIGLATASLGTEHYAWGDVLVDRVKVSLVPYDDVVNLQTVQIAFLMANYQNEQGRPNSAFLHLGTAARRALSAGLHKDVPHGDSQDWETIEERRITFWSLYVFETWFCFHVGRPSSLSIKDVDIEYAKDPFIRLLGELCKTVSRSSNEIYGQSHESLLHMWRVARSIIHDLRGHELQMQQALGFGLNAGIQPGSLGACQTIFITLYYHTLLLVIRPFLIFRGHWQRDMKTSLQQPNGGSASRSTEIPTWLNEACNHALTVARKTIHHLGEASRSNDFVKELRYHGYFLGSSAFTLIYDLLHDPSAATTHLPWIYASLQTLSIMRAGDPIQSSISAIQTTLRKINPSYVWTPCPKAEESSTLPSQQAASVSQPLGNIDHQAWVTPTPSLPQRPSFDQPPDLSAPQWNLPLLEGPETGGSGGSNEDLLDFTQSDMGWNFDFSTMDLEAFFSTYQAADPAFP</sequence>
<dbReference type="STRING" id="104259.A0A0F7TYB7"/>
<keyword evidence="1" id="KW-0479">Metal-binding</keyword>
<keyword evidence="5" id="KW-0539">Nucleus</keyword>
<dbReference type="GO" id="GO:0000978">
    <property type="term" value="F:RNA polymerase II cis-regulatory region sequence-specific DNA binding"/>
    <property type="evidence" value="ECO:0007669"/>
    <property type="project" value="TreeGrafter"/>
</dbReference>
<dbReference type="GO" id="GO:0000435">
    <property type="term" value="P:positive regulation of transcription from RNA polymerase II promoter by galactose"/>
    <property type="evidence" value="ECO:0007669"/>
    <property type="project" value="TreeGrafter"/>
</dbReference>
<dbReference type="CDD" id="cd00067">
    <property type="entry name" value="GAL4"/>
    <property type="match status" value="1"/>
</dbReference>
<dbReference type="InterPro" id="IPR036864">
    <property type="entry name" value="Zn2-C6_fun-type_DNA-bd_sf"/>
</dbReference>
<dbReference type="Pfam" id="PF00172">
    <property type="entry name" value="Zn_clus"/>
    <property type="match status" value="1"/>
</dbReference>
<protein>
    <recommendedName>
        <fullName evidence="7">Zn(2)-C6 fungal-type domain-containing protein</fullName>
    </recommendedName>
</protein>
<accession>A0A0F7TYB7</accession>
<dbReference type="GO" id="GO:0005634">
    <property type="term" value="C:nucleus"/>
    <property type="evidence" value="ECO:0007669"/>
    <property type="project" value="TreeGrafter"/>
</dbReference>
<feature type="region of interest" description="Disordered" evidence="6">
    <location>
        <begin position="611"/>
        <end position="659"/>
    </location>
</feature>
<keyword evidence="4" id="KW-0804">Transcription</keyword>
<dbReference type="PROSITE" id="PS50048">
    <property type="entry name" value="ZN2_CY6_FUNGAL_2"/>
    <property type="match status" value="1"/>
</dbReference>
<dbReference type="InterPro" id="IPR051127">
    <property type="entry name" value="Fungal_SecMet_Regulators"/>
</dbReference>
<dbReference type="OrthoDB" id="2123952at2759"/>
<reference evidence="9" key="1">
    <citation type="journal article" date="2015" name="Genome Announc.">
        <title>Draft genome sequence of the fungus Penicillium brasilianum MG11.</title>
        <authorList>
            <person name="Horn F."/>
            <person name="Linde J."/>
            <person name="Mattern D.J."/>
            <person name="Walther G."/>
            <person name="Guthke R."/>
            <person name="Brakhage A.A."/>
            <person name="Valiante V."/>
        </authorList>
    </citation>
    <scope>NUCLEOTIDE SEQUENCE [LARGE SCALE GENOMIC DNA]</scope>
    <source>
        <strain evidence="9">MG11</strain>
    </source>
</reference>
<dbReference type="EMBL" id="CDHK01000011">
    <property type="protein sequence ID" value="CEJ61674.1"/>
    <property type="molecule type" value="Genomic_DNA"/>
</dbReference>
<dbReference type="InterPro" id="IPR001138">
    <property type="entry name" value="Zn2Cys6_DnaBD"/>
</dbReference>
<gene>
    <name evidence="8" type="ORF">PMG11_10198</name>
</gene>
<proteinExistence type="predicted"/>
<name>A0A0F7TYB7_PENBI</name>